<dbReference type="InterPro" id="IPR051418">
    <property type="entry name" value="Spondin/Thrombospondin_T1"/>
</dbReference>
<dbReference type="PROSITE" id="PS50092">
    <property type="entry name" value="TSP1"/>
    <property type="match status" value="5"/>
</dbReference>
<dbReference type="PROSITE" id="PS51019">
    <property type="entry name" value="REELIN"/>
    <property type="match status" value="1"/>
</dbReference>
<evidence type="ECO:0000313" key="16">
    <source>
        <dbReference type="WBParaSite" id="TMUE_1000002625.1"/>
    </source>
</evidence>
<dbReference type="GO" id="GO:0031012">
    <property type="term" value="C:extracellular matrix"/>
    <property type="evidence" value="ECO:0007669"/>
    <property type="project" value="TreeGrafter"/>
</dbReference>
<dbReference type="InterPro" id="IPR036880">
    <property type="entry name" value="Kunitz_BPTI_sf"/>
</dbReference>
<dbReference type="InterPro" id="IPR044004">
    <property type="entry name" value="TSP1_spondin_dom"/>
</dbReference>
<dbReference type="InterPro" id="IPR042307">
    <property type="entry name" value="Reeler_sf"/>
</dbReference>
<evidence type="ECO:0000256" key="5">
    <source>
        <dbReference type="ARBA" id="ARBA00022723"/>
    </source>
</evidence>
<keyword evidence="6" id="KW-0732">Signal</keyword>
<keyword evidence="5" id="KW-0479">Metal-binding</keyword>
<dbReference type="InterPro" id="IPR036383">
    <property type="entry name" value="TSP1_rpt_sf"/>
</dbReference>
<keyword evidence="15" id="KW-1185">Reference proteome</keyword>
<dbReference type="FunFam" id="2.60.40.2130:FF:000002">
    <property type="entry name" value="Putative Spondin-1"/>
    <property type="match status" value="1"/>
</dbReference>
<dbReference type="InterPro" id="IPR002223">
    <property type="entry name" value="Kunitz_BPTI"/>
</dbReference>
<evidence type="ECO:0000256" key="6">
    <source>
        <dbReference type="ARBA" id="ARBA00022729"/>
    </source>
</evidence>
<evidence type="ECO:0000256" key="7">
    <source>
        <dbReference type="ARBA" id="ARBA00022737"/>
    </source>
</evidence>
<dbReference type="InterPro" id="IPR009465">
    <property type="entry name" value="Spondin_N"/>
</dbReference>
<dbReference type="PROSITE" id="PS00280">
    <property type="entry name" value="BPTI_KUNITZ_1"/>
    <property type="match status" value="1"/>
</dbReference>
<dbReference type="SMART" id="SM00209">
    <property type="entry name" value="TSP1"/>
    <property type="match status" value="5"/>
</dbReference>
<evidence type="ECO:0000256" key="2">
    <source>
        <dbReference type="ARBA" id="ARBA00019594"/>
    </source>
</evidence>
<dbReference type="GO" id="GO:0004867">
    <property type="term" value="F:serine-type endopeptidase inhibitor activity"/>
    <property type="evidence" value="ECO:0007669"/>
    <property type="project" value="InterPro"/>
</dbReference>
<dbReference type="Gene3D" id="2.60.40.4060">
    <property type="entry name" value="Reeler domain"/>
    <property type="match status" value="1"/>
</dbReference>
<dbReference type="Pfam" id="PF02014">
    <property type="entry name" value="Reeler"/>
    <property type="match status" value="1"/>
</dbReference>
<keyword evidence="7" id="KW-0677">Repeat</keyword>
<evidence type="ECO:0000256" key="8">
    <source>
        <dbReference type="ARBA" id="ARBA00022889"/>
    </source>
</evidence>
<feature type="domain" description="BPTI/Kunitz inhibitor" evidence="12">
    <location>
        <begin position="662"/>
        <end position="712"/>
    </location>
</feature>
<dbReference type="Pfam" id="PF06468">
    <property type="entry name" value="Spond_N"/>
    <property type="match status" value="1"/>
</dbReference>
<dbReference type="Pfam" id="PF00090">
    <property type="entry name" value="TSP_1"/>
    <property type="match status" value="4"/>
</dbReference>
<dbReference type="InterPro" id="IPR000884">
    <property type="entry name" value="TSP1_rpt"/>
</dbReference>
<evidence type="ECO:0000256" key="11">
    <source>
        <dbReference type="ARBA" id="ARBA00030964"/>
    </source>
</evidence>
<reference evidence="16" key="1">
    <citation type="submission" date="2019-12" db="UniProtKB">
        <authorList>
            <consortium name="WormBaseParasite"/>
        </authorList>
    </citation>
    <scope>IDENTIFICATION</scope>
</reference>
<dbReference type="AlphaFoldDB" id="A0A5S6Q5X9"/>
<dbReference type="PROSITE" id="PS50279">
    <property type="entry name" value="BPTI_KUNITZ_2"/>
    <property type="match status" value="1"/>
</dbReference>
<evidence type="ECO:0000256" key="9">
    <source>
        <dbReference type="ARBA" id="ARBA00023157"/>
    </source>
</evidence>
<dbReference type="CDD" id="cd00109">
    <property type="entry name" value="Kunitz-type"/>
    <property type="match status" value="1"/>
</dbReference>
<evidence type="ECO:0000259" key="12">
    <source>
        <dbReference type="PROSITE" id="PS50279"/>
    </source>
</evidence>
<dbReference type="Gene3D" id="4.10.410.10">
    <property type="entry name" value="Pancreatic trypsin inhibitor Kunitz domain"/>
    <property type="match status" value="1"/>
</dbReference>
<dbReference type="Proteomes" id="UP000046395">
    <property type="component" value="Unassembled WGS sequence"/>
</dbReference>
<dbReference type="InterPro" id="IPR020901">
    <property type="entry name" value="Prtase_inh_Kunz-CS"/>
</dbReference>
<evidence type="ECO:0000313" key="15">
    <source>
        <dbReference type="Proteomes" id="UP000046395"/>
    </source>
</evidence>
<dbReference type="PANTHER" id="PTHR11311">
    <property type="entry name" value="SPONDIN"/>
    <property type="match status" value="1"/>
</dbReference>
<keyword evidence="3" id="KW-0964">Secreted</keyword>
<name>A0A5S6Q5X9_TRIMR</name>
<proteinExistence type="predicted"/>
<dbReference type="GO" id="GO:0007155">
    <property type="term" value="P:cell adhesion"/>
    <property type="evidence" value="ECO:0007669"/>
    <property type="project" value="UniProtKB-KW"/>
</dbReference>
<keyword evidence="8" id="KW-0130">Cell adhesion</keyword>
<feature type="domain" description="Spondin" evidence="14">
    <location>
        <begin position="223"/>
        <end position="413"/>
    </location>
</feature>
<evidence type="ECO:0000256" key="10">
    <source>
        <dbReference type="ARBA" id="ARBA00023180"/>
    </source>
</evidence>
<dbReference type="Gene3D" id="2.60.40.2130">
    <property type="entry name" value="F-spondin domain"/>
    <property type="match status" value="1"/>
</dbReference>
<dbReference type="InterPro" id="IPR038678">
    <property type="entry name" value="Spondin_N_sf"/>
</dbReference>
<dbReference type="Gene3D" id="2.20.100.10">
    <property type="entry name" value="Thrombospondin type-1 (TSP1) repeat"/>
    <property type="match status" value="5"/>
</dbReference>
<dbReference type="PRINTS" id="PR00759">
    <property type="entry name" value="BASICPTASE"/>
</dbReference>
<dbReference type="CDD" id="cd08544">
    <property type="entry name" value="Reeler"/>
    <property type="match status" value="1"/>
</dbReference>
<evidence type="ECO:0000256" key="3">
    <source>
        <dbReference type="ARBA" id="ARBA00022525"/>
    </source>
</evidence>
<keyword evidence="10" id="KW-0325">Glycoprotein</keyword>
<dbReference type="WBParaSite" id="TMUE_1000002625.1">
    <property type="protein sequence ID" value="TMUE_1000002625.1"/>
    <property type="gene ID" value="WBGene00288147"/>
</dbReference>
<dbReference type="FunFam" id="2.20.100.10:FF:000019">
    <property type="entry name" value="Thrombospondin type 1 domain containing 7A"/>
    <property type="match status" value="1"/>
</dbReference>
<comment type="subcellular location">
    <subcellularLocation>
        <location evidence="1">Secreted</location>
        <location evidence="1">Extracellular space</location>
        <location evidence="1">Extracellular matrix</location>
    </subcellularLocation>
</comment>
<dbReference type="SUPFAM" id="SSF57362">
    <property type="entry name" value="BPTI-like"/>
    <property type="match status" value="1"/>
</dbReference>
<evidence type="ECO:0000259" key="13">
    <source>
        <dbReference type="PROSITE" id="PS51019"/>
    </source>
</evidence>
<dbReference type="Pfam" id="PF19028">
    <property type="entry name" value="TSP1_spondin"/>
    <property type="match status" value="1"/>
</dbReference>
<evidence type="ECO:0000256" key="1">
    <source>
        <dbReference type="ARBA" id="ARBA00004498"/>
    </source>
</evidence>
<dbReference type="SMART" id="SM00131">
    <property type="entry name" value="KU"/>
    <property type="match status" value="1"/>
</dbReference>
<sequence>MVASAAATQRLTAEVFVSSNASAKFYLSSRVRQFLPAAKMRTAVAVVLLTLCFQCLAKRPDCDRRPSKSSNALKSPGNNGFQIMVKPYPWNGSADEVTGYIPGEKYTIVIQGWKTRFTVQTFRGFTLAALSSNDDNEPAGLFQLKEDGDIRWSVDCWHAVTHSSMIPKENVSVTWQAPPQEEGCVLFKAAVLEYPNIWYMDDDDLTKKLCPNAGYNSPRNSDTSEGCCSCDEAKYEIIFDGLWSRQTHPRDYPSLEHLTHFSDIIGASHSSRYVMWAYGGYASDGMKELAEWGNTQAFEQEIREQASEVRTIIKARGLWYPNVQGVTRAMFRVDKYHHLASLASMLGPSPDWVVGVSSFNLCLKNCSWIDEKTFYLYPFDAGVDGGITYMSQNNPSIPREPIRAITTKSPADPRSPFYNADSDTMPPFAKLTFRKDKVYPSECKDFSEYLLASRASGSETETSEDLENKNKKECTVLNWAPWSLCSATCGKGIRMRTRGYRNPIKAHIMGCSRQMNEKQFCNALLSVCHGSENFNDQCAASPWAQWTACSAKCGQGMRSRVRNYLNPMAIKQCSIPLTENENCTGAAGLDCNIAEDPLCQTTPWSDWSPCSRSCDEGIRLRTRILYRPENQDSCNHLEMVQKESCNLLSCATFMRTHAAEICSELMERGQCEGTFPRYYFDPGSKTCQRFTYTGCKGNRNNFLTIEHCKQTCLTEGDNAVDNQVNEGSDFNGLSDISKHADGLPKDCVVSGWSDWSDCSQTCGRGMKERVRTILSPAQNGGQPCPVELVEKARCRLRPCSVICRISSWSSWSACSASCGTGVQIRQRTAKNPHKQPECPAQQTEKRMCIESNC</sequence>
<evidence type="ECO:0000259" key="14">
    <source>
        <dbReference type="PROSITE" id="PS51020"/>
    </source>
</evidence>
<keyword evidence="4" id="KW-0272">Extracellular matrix</keyword>
<organism evidence="15 16">
    <name type="scientific">Trichuris muris</name>
    <name type="common">Mouse whipworm</name>
    <dbReference type="NCBI Taxonomy" id="70415"/>
    <lineage>
        <taxon>Eukaryota</taxon>
        <taxon>Metazoa</taxon>
        <taxon>Ecdysozoa</taxon>
        <taxon>Nematoda</taxon>
        <taxon>Enoplea</taxon>
        <taxon>Dorylaimia</taxon>
        <taxon>Trichinellida</taxon>
        <taxon>Trichuridae</taxon>
        <taxon>Trichuris</taxon>
    </lineage>
</organism>
<keyword evidence="9" id="KW-1015">Disulfide bond</keyword>
<dbReference type="PANTHER" id="PTHR11311:SF16">
    <property type="entry name" value="SPONDIN-1"/>
    <property type="match status" value="1"/>
</dbReference>
<evidence type="ECO:0000256" key="4">
    <source>
        <dbReference type="ARBA" id="ARBA00022530"/>
    </source>
</evidence>
<feature type="domain" description="Reelin" evidence="13">
    <location>
        <begin position="47"/>
        <end position="222"/>
    </location>
</feature>
<dbReference type="Pfam" id="PF00014">
    <property type="entry name" value="Kunitz_BPTI"/>
    <property type="match status" value="1"/>
</dbReference>
<dbReference type="SUPFAM" id="SSF82895">
    <property type="entry name" value="TSP-1 type 1 repeat"/>
    <property type="match status" value="5"/>
</dbReference>
<accession>A0A5S6Q5X9</accession>
<dbReference type="PROSITE" id="PS51020">
    <property type="entry name" value="SPONDIN"/>
    <property type="match status" value="1"/>
</dbReference>
<dbReference type="GO" id="GO:0046872">
    <property type="term" value="F:metal ion binding"/>
    <property type="evidence" value="ECO:0007669"/>
    <property type="project" value="UniProtKB-KW"/>
</dbReference>
<dbReference type="NCBIfam" id="NF038123">
    <property type="entry name" value="NF038123_dom"/>
    <property type="match status" value="1"/>
</dbReference>
<dbReference type="InterPro" id="IPR002861">
    <property type="entry name" value="Reeler_dom"/>
</dbReference>
<dbReference type="STRING" id="70415.A0A5S6Q5X9"/>
<protein>
    <recommendedName>
        <fullName evidence="2">Spondin-1</fullName>
    </recommendedName>
    <alternativeName>
        <fullName evidence="11">F-spondin</fullName>
    </alternativeName>
</protein>